<dbReference type="Pfam" id="PF04855">
    <property type="entry name" value="SNF5"/>
    <property type="match status" value="1"/>
</dbReference>
<evidence type="ECO:0000256" key="1">
    <source>
        <dbReference type="SAM" id="MobiDB-lite"/>
    </source>
</evidence>
<feature type="compositionally biased region" description="Low complexity" evidence="1">
    <location>
        <begin position="70"/>
        <end position="87"/>
    </location>
</feature>
<feature type="region of interest" description="Disordered" evidence="1">
    <location>
        <begin position="509"/>
        <end position="544"/>
    </location>
</feature>
<feature type="compositionally biased region" description="Low complexity" evidence="1">
    <location>
        <begin position="158"/>
        <end position="177"/>
    </location>
</feature>
<dbReference type="EMBL" id="BDGU01000002">
    <property type="protein sequence ID" value="GAV98675.1"/>
    <property type="molecule type" value="Genomic_DNA"/>
</dbReference>
<comment type="caution">
    <text evidence="2">The sequence shown here is derived from an EMBL/GenBank/DDBJ whole genome shotgun (WGS) entry which is preliminary data.</text>
</comment>
<proteinExistence type="predicted"/>
<feature type="compositionally biased region" description="Basic and acidic residues" evidence="1">
    <location>
        <begin position="208"/>
        <end position="218"/>
    </location>
</feature>
<accession>A0A1Q3DUN0</accession>
<name>A0A1Q3DUN0_LENED</name>
<dbReference type="GO" id="GO:0006338">
    <property type="term" value="P:chromatin remodeling"/>
    <property type="evidence" value="ECO:0007669"/>
    <property type="project" value="InterPro"/>
</dbReference>
<gene>
    <name evidence="2" type="ORF">LENED_000067</name>
</gene>
<dbReference type="GO" id="GO:0000228">
    <property type="term" value="C:nuclear chromosome"/>
    <property type="evidence" value="ECO:0007669"/>
    <property type="project" value="InterPro"/>
</dbReference>
<dbReference type="AlphaFoldDB" id="A0A1Q3DUN0"/>
<dbReference type="InterPro" id="IPR006939">
    <property type="entry name" value="SNF5"/>
</dbReference>
<protein>
    <submittedName>
        <fullName evidence="2">SNF5-domain-containing protein</fullName>
    </submittedName>
</protein>
<keyword evidence="3" id="KW-1185">Reference proteome</keyword>
<reference evidence="2 3" key="1">
    <citation type="submission" date="2016-08" db="EMBL/GenBank/DDBJ databases">
        <authorList>
            <consortium name="Lentinula edodes genome sequencing consortium"/>
            <person name="Sakamoto Y."/>
            <person name="Nakade K."/>
            <person name="Sato S."/>
            <person name="Yoshida Y."/>
            <person name="Miyazaki K."/>
            <person name="Natsume S."/>
            <person name="Konno N."/>
        </authorList>
    </citation>
    <scope>NUCLEOTIDE SEQUENCE [LARGE SCALE GENOMIC DNA]</scope>
    <source>
        <strain evidence="2 3">NBRC 111202</strain>
    </source>
</reference>
<feature type="compositionally biased region" description="Acidic residues" evidence="1">
    <location>
        <begin position="192"/>
        <end position="207"/>
    </location>
</feature>
<dbReference type="Proteomes" id="UP000188533">
    <property type="component" value="Unassembled WGS sequence"/>
</dbReference>
<reference evidence="2 3" key="2">
    <citation type="submission" date="2017-02" db="EMBL/GenBank/DDBJ databases">
        <title>A genome survey and senescence transcriptome analysis in Lentinula edodes.</title>
        <authorList>
            <person name="Sakamoto Y."/>
            <person name="Nakade K."/>
            <person name="Sato S."/>
            <person name="Yoshida Y."/>
            <person name="Miyazaki K."/>
            <person name="Natsume S."/>
            <person name="Konno N."/>
        </authorList>
    </citation>
    <scope>NUCLEOTIDE SEQUENCE [LARGE SCALE GENOMIC DNA]</scope>
    <source>
        <strain evidence="2 3">NBRC 111202</strain>
    </source>
</reference>
<feature type="region of interest" description="Disordered" evidence="1">
    <location>
        <begin position="158"/>
        <end position="258"/>
    </location>
</feature>
<dbReference type="STRING" id="5353.A0A1Q3DUN0"/>
<feature type="region of interest" description="Disordered" evidence="1">
    <location>
        <begin position="574"/>
        <end position="600"/>
    </location>
</feature>
<organism evidence="2 3">
    <name type="scientific">Lentinula edodes</name>
    <name type="common">Shiitake mushroom</name>
    <name type="synonym">Lentinus edodes</name>
    <dbReference type="NCBI Taxonomy" id="5353"/>
    <lineage>
        <taxon>Eukaryota</taxon>
        <taxon>Fungi</taxon>
        <taxon>Dikarya</taxon>
        <taxon>Basidiomycota</taxon>
        <taxon>Agaricomycotina</taxon>
        <taxon>Agaricomycetes</taxon>
        <taxon>Agaricomycetidae</taxon>
        <taxon>Agaricales</taxon>
        <taxon>Marasmiineae</taxon>
        <taxon>Omphalotaceae</taxon>
        <taxon>Lentinula</taxon>
    </lineage>
</organism>
<evidence type="ECO:0000313" key="3">
    <source>
        <dbReference type="Proteomes" id="UP000188533"/>
    </source>
</evidence>
<feature type="compositionally biased region" description="Low complexity" evidence="1">
    <location>
        <begin position="25"/>
        <end position="63"/>
    </location>
</feature>
<feature type="region of interest" description="Disordered" evidence="1">
    <location>
        <begin position="21"/>
        <end position="87"/>
    </location>
</feature>
<sequence length="600" mass="65812">MSKTGQFSTMSDDQFRHVISQLPLSGRTATTTRATRGSSSSTPQPAPMLMLAPPSYVPQYPQGQQPPQPQTQMQMQNQIQQTQTRYQHYQIPQPQLQSQPPAVAPVVPVAGTPISSSAQAYFTSYSSRLRTGATLLVQPTLFPGSTTTGAATAANSTSFPLASTSSSSTLGTTTRPTRASRRSRGTVINYAEVDDEGDDDEGDGDDANDTKKDGDHIPDAGALDDDATDGDFVAGNGSGRRVGRPSKQQQQVRVDSSDLDQSYLGQVPLSRFIRTRGFLSNAATAQGGPMFALDYGPNYLSSLPLPSPPHPNPILIPVRLEFDVPELGLRIRDVFLWNLHKPSSSGITPEVFAAQFCRDLDIGVDPYGEMVARQIRAQVEDARGEAWVGWMDSLGFSGPLDDDYDDDEDLDLNQHQDSLTQNTNPECRVILSLDVQISTHHLTDHIEWDLLSPLTPEAFSLQLCADLGLSGEAIPLIAHAVHEELCRHRRDVVDWGVLGALHPPLNSNSNSGIGGSVGDSEGPIKDRTGLGLGSLGRPARERDGRYPKPLRSAWRDWAEAEEYATRWEVLSPEEVERREVERERAGRRLRRETSKWRSRR</sequence>
<evidence type="ECO:0000313" key="2">
    <source>
        <dbReference type="EMBL" id="GAV98675.1"/>
    </source>
</evidence>
<feature type="compositionally biased region" description="Polar residues" evidence="1">
    <location>
        <begin position="246"/>
        <end position="258"/>
    </location>
</feature>